<dbReference type="Gene3D" id="3.40.30.10">
    <property type="entry name" value="Glutaredoxin"/>
    <property type="match status" value="1"/>
</dbReference>
<evidence type="ECO:0000256" key="1">
    <source>
        <dbReference type="ARBA" id="ARBA00023157"/>
    </source>
</evidence>
<reference evidence="3 4" key="1">
    <citation type="submission" date="2016-02" db="EMBL/GenBank/DDBJ databases">
        <title>Comparative genomic and transcriptomic foundation for Pichia pastoris.</title>
        <authorList>
            <person name="Love K.R."/>
            <person name="Shah K.A."/>
            <person name="Whittaker C.A."/>
            <person name="Wu J."/>
            <person name="Bartlett M.C."/>
            <person name="Ma D."/>
            <person name="Leeson R.L."/>
            <person name="Priest M."/>
            <person name="Young S.K."/>
            <person name="Love J.C."/>
        </authorList>
    </citation>
    <scope>NUCLEOTIDE SEQUENCE [LARGE SCALE GENOMIC DNA]</scope>
    <source>
        <strain evidence="3 4">ATCC 28485</strain>
    </source>
</reference>
<dbReference type="Pfam" id="PF00085">
    <property type="entry name" value="Thioredoxin"/>
    <property type="match status" value="1"/>
</dbReference>
<gene>
    <name evidence="3" type="ORF">ATY40_BA7503877</name>
</gene>
<evidence type="ECO:0000259" key="2">
    <source>
        <dbReference type="PROSITE" id="PS51352"/>
    </source>
</evidence>
<evidence type="ECO:0000313" key="3">
    <source>
        <dbReference type="EMBL" id="ANZ76696.1"/>
    </source>
</evidence>
<name>A0A1B2JF77_PICPA</name>
<dbReference type="InterPro" id="IPR036249">
    <property type="entry name" value="Thioredoxin-like_sf"/>
</dbReference>
<dbReference type="InterPro" id="IPR013766">
    <property type="entry name" value="Thioredoxin_domain"/>
</dbReference>
<sequence length="113" mass="12872">MAVTQILSLPEFNEAISQKGVVVLDFFSPICAPCEVVSPLYEKLSQKYPDAKFYKINGYEEPGSSMQASIDVVWWPTFVILVDGQEQWRAKIPNPPQQYPTQELDNKLDEIFS</sequence>
<evidence type="ECO:0000313" key="4">
    <source>
        <dbReference type="Proteomes" id="UP000094565"/>
    </source>
</evidence>
<protein>
    <submittedName>
        <fullName evidence="3">BA75_03877T0</fullName>
    </submittedName>
</protein>
<dbReference type="Proteomes" id="UP000094565">
    <property type="component" value="Chromosome 3"/>
</dbReference>
<dbReference type="CDD" id="cd02947">
    <property type="entry name" value="TRX_family"/>
    <property type="match status" value="1"/>
</dbReference>
<keyword evidence="4" id="KW-1185">Reference proteome</keyword>
<proteinExistence type="predicted"/>
<accession>A0A1B2JF77</accession>
<dbReference type="AlphaFoldDB" id="A0A1B2JF77"/>
<keyword evidence="1" id="KW-1015">Disulfide bond</keyword>
<dbReference type="SUPFAM" id="SSF52833">
    <property type="entry name" value="Thioredoxin-like"/>
    <property type="match status" value="1"/>
</dbReference>
<organism evidence="3 4">
    <name type="scientific">Komagataella pastoris</name>
    <name type="common">Yeast</name>
    <name type="synonym">Pichia pastoris</name>
    <dbReference type="NCBI Taxonomy" id="4922"/>
    <lineage>
        <taxon>Eukaryota</taxon>
        <taxon>Fungi</taxon>
        <taxon>Dikarya</taxon>
        <taxon>Ascomycota</taxon>
        <taxon>Saccharomycotina</taxon>
        <taxon>Pichiomycetes</taxon>
        <taxon>Pichiales</taxon>
        <taxon>Pichiaceae</taxon>
        <taxon>Komagataella</taxon>
    </lineage>
</organism>
<feature type="domain" description="Thioredoxin" evidence="2">
    <location>
        <begin position="1"/>
        <end position="113"/>
    </location>
</feature>
<dbReference type="OrthoDB" id="19690at2759"/>
<dbReference type="PANTHER" id="PTHR46115">
    <property type="entry name" value="THIOREDOXIN-LIKE PROTEIN 1"/>
    <property type="match status" value="1"/>
</dbReference>
<dbReference type="EMBL" id="CP014586">
    <property type="protein sequence ID" value="ANZ76696.1"/>
    <property type="molecule type" value="Genomic_DNA"/>
</dbReference>
<dbReference type="PROSITE" id="PS51352">
    <property type="entry name" value="THIOREDOXIN_2"/>
    <property type="match status" value="1"/>
</dbReference>